<name>A0A915DQA5_9BILA</name>
<evidence type="ECO:0000313" key="2">
    <source>
        <dbReference type="Proteomes" id="UP000887574"/>
    </source>
</evidence>
<keyword evidence="1" id="KW-0732">Signal</keyword>
<feature type="signal peptide" evidence="1">
    <location>
        <begin position="1"/>
        <end position="20"/>
    </location>
</feature>
<dbReference type="WBParaSite" id="jg2240">
    <property type="protein sequence ID" value="jg2240"/>
    <property type="gene ID" value="jg2240"/>
</dbReference>
<keyword evidence="2" id="KW-1185">Reference proteome</keyword>
<sequence length="88" mass="9459">MSFKLLPLLILAIIYSAAQGSPSGARIPLSSLSPYPSLLQKQPKNDESGPLVVFQTSENDVHSIPARTMEDADSQAQPIMFSEKVDSG</sequence>
<dbReference type="Proteomes" id="UP000887574">
    <property type="component" value="Unplaced"/>
</dbReference>
<organism evidence="2 3">
    <name type="scientific">Ditylenchus dipsaci</name>
    <dbReference type="NCBI Taxonomy" id="166011"/>
    <lineage>
        <taxon>Eukaryota</taxon>
        <taxon>Metazoa</taxon>
        <taxon>Ecdysozoa</taxon>
        <taxon>Nematoda</taxon>
        <taxon>Chromadorea</taxon>
        <taxon>Rhabditida</taxon>
        <taxon>Tylenchina</taxon>
        <taxon>Tylenchomorpha</taxon>
        <taxon>Sphaerularioidea</taxon>
        <taxon>Anguinidae</taxon>
        <taxon>Anguininae</taxon>
        <taxon>Ditylenchus</taxon>
    </lineage>
</organism>
<evidence type="ECO:0000313" key="3">
    <source>
        <dbReference type="WBParaSite" id="jg2240"/>
    </source>
</evidence>
<feature type="chain" id="PRO_5036793416" evidence="1">
    <location>
        <begin position="21"/>
        <end position="88"/>
    </location>
</feature>
<reference evidence="3" key="1">
    <citation type="submission" date="2022-11" db="UniProtKB">
        <authorList>
            <consortium name="WormBaseParasite"/>
        </authorList>
    </citation>
    <scope>IDENTIFICATION</scope>
</reference>
<proteinExistence type="predicted"/>
<protein>
    <submittedName>
        <fullName evidence="3">Uncharacterized protein</fullName>
    </submittedName>
</protein>
<evidence type="ECO:0000256" key="1">
    <source>
        <dbReference type="SAM" id="SignalP"/>
    </source>
</evidence>
<dbReference type="AlphaFoldDB" id="A0A915DQA5"/>
<accession>A0A915DQA5</accession>